<organism evidence="1 2">
    <name type="scientific">Emiliania huxleyi virus 86 (isolate United Kingdom/English Channel/1999)</name>
    <name type="common">EhV-86</name>
    <dbReference type="NCBI Taxonomy" id="654925"/>
    <lineage>
        <taxon>Viruses</taxon>
        <taxon>Varidnaviria</taxon>
        <taxon>Bamfordvirae</taxon>
        <taxon>Nucleocytoviricota</taxon>
        <taxon>Megaviricetes</taxon>
        <taxon>Algavirales</taxon>
        <taxon>Phycodnaviridae</taxon>
        <taxon>Coccolithovirus</taxon>
        <taxon>Coccolithovirus huxleyi</taxon>
        <taxon>Emiliania huxleyi virus 86</taxon>
    </lineage>
</organism>
<gene>
    <name evidence="1" type="ORF">EhV012</name>
</gene>
<dbReference type="Proteomes" id="UP000000863">
    <property type="component" value="Segment"/>
</dbReference>
<dbReference type="EMBL" id="AJ890364">
    <property type="protein sequence ID" value="CAI65435.1"/>
    <property type="molecule type" value="Genomic_DNA"/>
</dbReference>
<evidence type="ECO:0000313" key="2">
    <source>
        <dbReference type="Proteomes" id="UP000000863"/>
    </source>
</evidence>
<reference evidence="1 2" key="1">
    <citation type="journal article" date="2005" name="Science">
        <title>Complete genome sequence and lytic phase transcription profile of a Coccolithovirus.</title>
        <authorList>
            <person name="Wilson W.H."/>
            <person name="Schroeder D.C."/>
            <person name="Allen M.J."/>
            <person name="Holden M.T.G."/>
            <person name="Parkhill J."/>
            <person name="Barrell B.G."/>
            <person name="Churcher C."/>
            <person name="Hamlin N."/>
            <person name="Mungall K."/>
            <person name="Norbertczak H."/>
            <person name="Quail M.A."/>
            <person name="Price C."/>
            <person name="Rabbinowitsch E."/>
            <person name="Walker D."/>
            <person name="Craigon M."/>
            <person name="Roy D."/>
            <person name="Ghazal P."/>
        </authorList>
    </citation>
    <scope>NUCLEOTIDE SEQUENCE [LARGE SCALE GENOMIC DNA]</scope>
    <source>
        <strain evidence="2">Isolate United Kingdom/English Channel/1999</strain>
    </source>
</reference>
<dbReference type="GeneID" id="3654664"/>
<sequence length="72" mass="8341">MSSNITDIQRREMMKNSLKTRRLNKVKRLMKSAIALCNEIGESPKVLFEEVLTVEHIDIPEWLENAAEILQS</sequence>
<protein>
    <submittedName>
        <fullName evidence="1">Uncharacterized protein</fullName>
    </submittedName>
</protein>
<organismHost>
    <name type="scientific">Emiliania huxleyi</name>
    <name type="common">Coccolithophore</name>
    <name type="synonym">Pontosphaera huxleyi</name>
    <dbReference type="NCBI Taxonomy" id="2903"/>
</organismHost>
<dbReference type="KEGG" id="vg:3654664"/>
<proteinExistence type="predicted"/>
<accession>Q4A3C1</accession>
<dbReference type="RefSeq" id="YP_293766.1">
    <property type="nucleotide sequence ID" value="NC_007346.1"/>
</dbReference>
<keyword evidence="2" id="KW-1185">Reference proteome</keyword>
<name>Q4A3C1_EHV8U</name>
<evidence type="ECO:0000313" key="1">
    <source>
        <dbReference type="EMBL" id="CAI65435.1"/>
    </source>
</evidence>